<sequence length="330" mass="38201">MCTSFTIKTDSELIFGRNLDVETDIGTVFINPREVKKTAYISRKCNETPAVWRSKFGSITFNQISKDIPHGGMNEKGLVVEHLFLEESVYEQPDERPALISHQWIQYMLDSCKSVNEIIKSCTEVRISNVDFKFPIHFNTMDRNGDSAIFEFINGKMLVYKNNPRLDGVLSNNTIENSLNQNEHIKDIGKNNYPTDVANSLERYNIAKELVEKYEGQNEIDYSFSILDAVSNNTQWKIVYDIKNMKIYYITNSSKKVRTMNVKDYDFTYYTSRTIDINKNPNVKNNWVIYNHAINSEIINSICDKSEFINSILGKEEIASYDSSIKKWNS</sequence>
<dbReference type="RefSeq" id="WP_045032956.1">
    <property type="nucleotide sequence ID" value="NZ_JRHC01000006.1"/>
</dbReference>
<evidence type="ECO:0000313" key="5">
    <source>
        <dbReference type="Proteomes" id="UP000032544"/>
    </source>
</evidence>
<proteinExistence type="inferred from homology"/>
<dbReference type="PANTHER" id="PTHR35527:SF2">
    <property type="entry name" value="HYDROLASE"/>
    <property type="match status" value="1"/>
</dbReference>
<reference evidence="4 5" key="1">
    <citation type="submission" date="2014-09" db="EMBL/GenBank/DDBJ databases">
        <title>Draft Genome Sequence of Draconibacterium sp. JN14CK-3.</title>
        <authorList>
            <person name="Dong C."/>
            <person name="Lai Q."/>
            <person name="Shao Z."/>
        </authorList>
    </citation>
    <scope>NUCLEOTIDE SEQUENCE [LARGE SCALE GENOMIC DNA]</scope>
    <source>
        <strain evidence="4 5">JN14CK-3</strain>
    </source>
</reference>
<comment type="caution">
    <text evidence="4">The sequence shown here is derived from an EMBL/GenBank/DDBJ whole genome shotgun (WGS) entry which is preliminary data.</text>
</comment>
<feature type="domain" description="Choloylglycine hydrolase/NAAA C-terminal" evidence="3">
    <location>
        <begin position="2"/>
        <end position="172"/>
    </location>
</feature>
<dbReference type="STRING" id="1544798.LH29_20495"/>
<organism evidence="4 5">
    <name type="scientific">Draconibacterium sediminis</name>
    <dbReference type="NCBI Taxonomy" id="1544798"/>
    <lineage>
        <taxon>Bacteria</taxon>
        <taxon>Pseudomonadati</taxon>
        <taxon>Bacteroidota</taxon>
        <taxon>Bacteroidia</taxon>
        <taxon>Marinilabiliales</taxon>
        <taxon>Prolixibacteraceae</taxon>
        <taxon>Draconibacterium</taxon>
    </lineage>
</organism>
<keyword evidence="2" id="KW-0378">Hydrolase</keyword>
<dbReference type="Pfam" id="PF02275">
    <property type="entry name" value="CBAH"/>
    <property type="match status" value="1"/>
</dbReference>
<dbReference type="EMBL" id="JRHC01000006">
    <property type="protein sequence ID" value="KJF42184.1"/>
    <property type="molecule type" value="Genomic_DNA"/>
</dbReference>
<gene>
    <name evidence="4" type="ORF">LH29_20495</name>
</gene>
<name>A0A0D8J5X6_9BACT</name>
<evidence type="ECO:0000256" key="1">
    <source>
        <dbReference type="ARBA" id="ARBA00006625"/>
    </source>
</evidence>
<protein>
    <recommendedName>
        <fullName evidence="3">Choloylglycine hydrolase/NAAA C-terminal domain-containing protein</fullName>
    </recommendedName>
</protein>
<dbReference type="Proteomes" id="UP000032544">
    <property type="component" value="Unassembled WGS sequence"/>
</dbReference>
<dbReference type="PANTHER" id="PTHR35527">
    <property type="entry name" value="CHOLOYLGLYCINE HYDROLASE"/>
    <property type="match status" value="1"/>
</dbReference>
<accession>A0A0D8J5X6</accession>
<keyword evidence="5" id="KW-1185">Reference proteome</keyword>
<evidence type="ECO:0000313" key="4">
    <source>
        <dbReference type="EMBL" id="KJF42184.1"/>
    </source>
</evidence>
<dbReference type="InterPro" id="IPR029055">
    <property type="entry name" value="Ntn_hydrolases_N"/>
</dbReference>
<dbReference type="AlphaFoldDB" id="A0A0D8J5X6"/>
<dbReference type="SUPFAM" id="SSF56235">
    <property type="entry name" value="N-terminal nucleophile aminohydrolases (Ntn hydrolases)"/>
    <property type="match status" value="1"/>
</dbReference>
<dbReference type="OrthoDB" id="1265391at2"/>
<dbReference type="InterPro" id="IPR052193">
    <property type="entry name" value="Peptidase_C59"/>
</dbReference>
<comment type="similarity">
    <text evidence="1">Belongs to the peptidase C59 family.</text>
</comment>
<dbReference type="Gene3D" id="3.60.60.10">
    <property type="entry name" value="Penicillin V Acylase, Chain A"/>
    <property type="match status" value="1"/>
</dbReference>
<dbReference type="GO" id="GO:0016787">
    <property type="term" value="F:hydrolase activity"/>
    <property type="evidence" value="ECO:0007669"/>
    <property type="project" value="UniProtKB-KW"/>
</dbReference>
<evidence type="ECO:0000259" key="3">
    <source>
        <dbReference type="Pfam" id="PF02275"/>
    </source>
</evidence>
<dbReference type="InterPro" id="IPR029132">
    <property type="entry name" value="CBAH/NAAA_C"/>
</dbReference>
<evidence type="ECO:0000256" key="2">
    <source>
        <dbReference type="ARBA" id="ARBA00022801"/>
    </source>
</evidence>